<evidence type="ECO:0000256" key="1">
    <source>
        <dbReference type="ARBA" id="ARBA00004123"/>
    </source>
</evidence>
<evidence type="ECO:0000256" key="3">
    <source>
        <dbReference type="ARBA" id="ARBA00023242"/>
    </source>
</evidence>
<feature type="compositionally biased region" description="Polar residues" evidence="4">
    <location>
        <begin position="105"/>
        <end position="114"/>
    </location>
</feature>
<proteinExistence type="inferred from homology"/>
<evidence type="ECO:0000259" key="5">
    <source>
        <dbReference type="Pfam" id="PF06278"/>
    </source>
</evidence>
<dbReference type="AlphaFoldDB" id="A0A397BP83"/>
<organism evidence="7 8">
    <name type="scientific">Aphanomyces astaci</name>
    <name type="common">Crayfish plague agent</name>
    <dbReference type="NCBI Taxonomy" id="112090"/>
    <lineage>
        <taxon>Eukaryota</taxon>
        <taxon>Sar</taxon>
        <taxon>Stramenopiles</taxon>
        <taxon>Oomycota</taxon>
        <taxon>Saprolegniomycetes</taxon>
        <taxon>Saprolegniales</taxon>
        <taxon>Verrucalvaceae</taxon>
        <taxon>Aphanomyces</taxon>
    </lineage>
</organism>
<comment type="similarity">
    <text evidence="2">Belongs to the CND2 H2 (condensin-2 subunit 2) family.</text>
</comment>
<dbReference type="Pfam" id="PF06278">
    <property type="entry name" value="CNDH2_N"/>
    <property type="match status" value="1"/>
</dbReference>
<comment type="caution">
    <text evidence="7">The sequence shown here is derived from an EMBL/GenBank/DDBJ whole genome shotgun (WGS) entry which is preliminary data.</text>
</comment>
<feature type="region of interest" description="Disordered" evidence="4">
    <location>
        <begin position="86"/>
        <end position="117"/>
    </location>
</feature>
<dbReference type="PANTHER" id="PTHR14324">
    <property type="entry name" value="CONDENSIN-2 COMPLEX SUBUNIT H2"/>
    <property type="match status" value="1"/>
</dbReference>
<dbReference type="GO" id="GO:0005634">
    <property type="term" value="C:nucleus"/>
    <property type="evidence" value="ECO:0007669"/>
    <property type="project" value="UniProtKB-SubCell"/>
</dbReference>
<dbReference type="Proteomes" id="UP000265427">
    <property type="component" value="Unassembled WGS sequence"/>
</dbReference>
<evidence type="ECO:0008006" key="9">
    <source>
        <dbReference type="Google" id="ProtNLM"/>
    </source>
</evidence>
<protein>
    <recommendedName>
        <fullName evidence="9">Condensin II complex subunit H2 N-terminal domain-containing protein</fullName>
    </recommendedName>
</protein>
<feature type="domain" description="Condensin II complex subunit H2 N-terminal" evidence="5">
    <location>
        <begin position="15"/>
        <end position="115"/>
    </location>
</feature>
<dbReference type="GO" id="GO:0051306">
    <property type="term" value="P:mitotic sister chromatid separation"/>
    <property type="evidence" value="ECO:0007669"/>
    <property type="project" value="TreeGrafter"/>
</dbReference>
<evidence type="ECO:0000313" key="8">
    <source>
        <dbReference type="Proteomes" id="UP000265427"/>
    </source>
</evidence>
<dbReference type="InterPro" id="IPR031737">
    <property type="entry name" value="CNDH2_C"/>
</dbReference>
<dbReference type="GO" id="GO:0000796">
    <property type="term" value="C:condensin complex"/>
    <property type="evidence" value="ECO:0007669"/>
    <property type="project" value="TreeGrafter"/>
</dbReference>
<evidence type="ECO:0000256" key="2">
    <source>
        <dbReference type="ARBA" id="ARBA00007844"/>
    </source>
</evidence>
<comment type="subcellular location">
    <subcellularLocation>
        <location evidence="1">Nucleus</location>
    </subcellularLocation>
</comment>
<dbReference type="InterPro" id="IPR023093">
    <property type="entry name" value="ScpA-like_C"/>
</dbReference>
<gene>
    <name evidence="7" type="ORF">DYB36_000183</name>
</gene>
<evidence type="ECO:0000259" key="6">
    <source>
        <dbReference type="Pfam" id="PF16858"/>
    </source>
</evidence>
<dbReference type="InterPro" id="IPR031739">
    <property type="entry name" value="Ncaph2"/>
</dbReference>
<dbReference type="Gene3D" id="1.10.10.580">
    <property type="entry name" value="Structural maintenance of chromosome 1. Chain E"/>
    <property type="match status" value="1"/>
</dbReference>
<feature type="domain" description="Condensin-2 complex subunit H2 C-terminal" evidence="6">
    <location>
        <begin position="447"/>
        <end position="538"/>
    </location>
</feature>
<keyword evidence="3" id="KW-0539">Nucleus</keyword>
<reference evidence="7 8" key="1">
    <citation type="submission" date="2018-08" db="EMBL/GenBank/DDBJ databases">
        <title>Aphanomyces genome sequencing and annotation.</title>
        <authorList>
            <person name="Minardi D."/>
            <person name="Oidtmann B."/>
            <person name="Van Der Giezen M."/>
            <person name="Studholme D.J."/>
        </authorList>
    </citation>
    <scope>NUCLEOTIDE SEQUENCE [LARGE SCALE GENOMIC DNA]</scope>
    <source>
        <strain evidence="7 8">Kv</strain>
    </source>
</reference>
<dbReference type="GO" id="GO:0010032">
    <property type="term" value="P:meiotic chromosome condensation"/>
    <property type="evidence" value="ECO:0007669"/>
    <property type="project" value="TreeGrafter"/>
</dbReference>
<dbReference type="EMBL" id="QUSZ01002974">
    <property type="protein sequence ID" value="RHY20220.1"/>
    <property type="molecule type" value="Genomic_DNA"/>
</dbReference>
<name>A0A397BP83_APHAT</name>
<evidence type="ECO:0000313" key="7">
    <source>
        <dbReference type="EMBL" id="RHY20220.1"/>
    </source>
</evidence>
<dbReference type="InterPro" id="IPR009378">
    <property type="entry name" value="H2_N"/>
</dbReference>
<evidence type="ECO:0000256" key="4">
    <source>
        <dbReference type="SAM" id="MobiDB-lite"/>
    </source>
</evidence>
<dbReference type="GO" id="GO:0003682">
    <property type="term" value="F:chromatin binding"/>
    <property type="evidence" value="ECO:0007669"/>
    <property type="project" value="TreeGrafter"/>
</dbReference>
<accession>A0A397BP83</accession>
<dbReference type="PANTHER" id="PTHR14324:SF3">
    <property type="entry name" value="CONDENSIN-2 COMPLEX SUBUNIT H2"/>
    <property type="match status" value="1"/>
</dbReference>
<sequence length="552" mass="61842">MDFTASSGDGGGTLSQLLDPLRELSVELDLASELEEYLQLINVDESVLVNFAQAALLVQQSSALYSKKVEHLYTLVLETLAHLQSTDVRDPSRASGKQATKKQKTNQGKATSTAVHGDDTTLTMADMRVEANQINWTVRTHVEESSKIDLPAPNVTLQKRRDWTSPPPPRRSSTKPYTLFLDSHVRSRASMVMMGSFVSTDHDSGESLKLKSCRIDPETGALYLDDSSKDLLGYPRDTASLPLAAATSLAPPRLAVLTPVREEDGDTTSTSVRLSQEFNTQHETDEGDLANLPDFGWNDADLSEGDGMQGKYEEGTTAKEDHHRSTYRVRLPSMAKFNLAARTIDPIYRPEAPQLPRTTTRLNRLRHQLLSKPFKLFTATPSTPLTVEYAKCFANEQFMRGTEQYMKETAMSKLVADWQHKLTPVLDDQVAFLFMLCSLCFNKILTDRRPLFDIKASAQTIVHKLEQQHHPHKDATPVGFDQVVQDMSSYEICRIFSAVLHLANEGAVELHHDENDDENDVHESMDTLRLTMLTHEESSAMPVSRRHHAPRK</sequence>
<dbReference type="VEuPathDB" id="FungiDB:H257_09397"/>
<dbReference type="Pfam" id="PF16858">
    <property type="entry name" value="CNDH2_C"/>
    <property type="match status" value="1"/>
</dbReference>